<feature type="non-terminal residue" evidence="1">
    <location>
        <position position="72"/>
    </location>
</feature>
<accession>J9CP76</accession>
<reference evidence="1" key="1">
    <citation type="journal article" date="2012" name="PLoS ONE">
        <title>Gene sets for utilization of primary and secondary nutrition supplies in the distal gut of endangered iberian lynx.</title>
        <authorList>
            <person name="Alcaide M."/>
            <person name="Messina E."/>
            <person name="Richter M."/>
            <person name="Bargiela R."/>
            <person name="Peplies J."/>
            <person name="Huws S.A."/>
            <person name="Newbold C.J."/>
            <person name="Golyshin P.N."/>
            <person name="Simon M.A."/>
            <person name="Lopez G."/>
            <person name="Yakimov M.M."/>
            <person name="Ferrer M."/>
        </authorList>
    </citation>
    <scope>NUCLEOTIDE SEQUENCE</scope>
</reference>
<gene>
    <name evidence="1" type="ORF">EVA_09952</name>
</gene>
<dbReference type="AlphaFoldDB" id="J9CP76"/>
<sequence length="72" mass="8079">MKRHILYLVCATACLSSCHIYKAYERPDSITADGIYRDPVSGSAPVASTDTVNMGNMPWREMFRDVKLQALI</sequence>
<name>J9CP76_9ZZZZ</name>
<evidence type="ECO:0000313" key="1">
    <source>
        <dbReference type="EMBL" id="EJX01941.1"/>
    </source>
</evidence>
<proteinExistence type="predicted"/>
<protein>
    <submittedName>
        <fullName evidence="1">Outer membrane protein oprM</fullName>
    </submittedName>
</protein>
<organism evidence="1">
    <name type="scientific">gut metagenome</name>
    <dbReference type="NCBI Taxonomy" id="749906"/>
    <lineage>
        <taxon>unclassified sequences</taxon>
        <taxon>metagenomes</taxon>
        <taxon>organismal metagenomes</taxon>
    </lineage>
</organism>
<comment type="caution">
    <text evidence="1">The sequence shown here is derived from an EMBL/GenBank/DDBJ whole genome shotgun (WGS) entry which is preliminary data.</text>
</comment>
<dbReference type="EMBL" id="AMCI01002755">
    <property type="protein sequence ID" value="EJX01941.1"/>
    <property type="molecule type" value="Genomic_DNA"/>
</dbReference>